<dbReference type="EMBL" id="SUMC01000026">
    <property type="protein sequence ID" value="TKA08924.1"/>
    <property type="molecule type" value="Genomic_DNA"/>
</dbReference>
<dbReference type="PANTHER" id="PTHR42686">
    <property type="entry name" value="GH17980P-RELATED"/>
    <property type="match status" value="1"/>
</dbReference>
<evidence type="ECO:0000313" key="2">
    <source>
        <dbReference type="EMBL" id="TKA08924.1"/>
    </source>
</evidence>
<dbReference type="Proteomes" id="UP000305778">
    <property type="component" value="Unassembled WGS sequence"/>
</dbReference>
<dbReference type="SUPFAM" id="SSF51430">
    <property type="entry name" value="NAD(P)-linked oxidoreductase"/>
    <property type="match status" value="1"/>
</dbReference>
<dbReference type="InterPro" id="IPR036812">
    <property type="entry name" value="NAD(P)_OxRdtase_dom_sf"/>
</dbReference>
<proteinExistence type="predicted"/>
<dbReference type="PANTHER" id="PTHR42686:SF1">
    <property type="entry name" value="GH17980P-RELATED"/>
    <property type="match status" value="1"/>
</dbReference>
<dbReference type="AlphaFoldDB" id="A0A4U0SGZ5"/>
<keyword evidence="3" id="KW-1185">Reference proteome</keyword>
<protein>
    <submittedName>
        <fullName evidence="2">Aldo/keto reductase</fullName>
    </submittedName>
</protein>
<accession>A0A4U0SGZ5</accession>
<dbReference type="OrthoDB" id="9768851at2"/>
<dbReference type="InterPro" id="IPR020471">
    <property type="entry name" value="AKR"/>
</dbReference>
<gene>
    <name evidence="2" type="ORF">FCI23_25420</name>
</gene>
<dbReference type="GO" id="GO:0005829">
    <property type="term" value="C:cytosol"/>
    <property type="evidence" value="ECO:0007669"/>
    <property type="project" value="TreeGrafter"/>
</dbReference>
<dbReference type="Pfam" id="PF00248">
    <property type="entry name" value="Aldo_ket_red"/>
    <property type="match status" value="1"/>
</dbReference>
<evidence type="ECO:0000259" key="1">
    <source>
        <dbReference type="Pfam" id="PF00248"/>
    </source>
</evidence>
<feature type="domain" description="NADP-dependent oxidoreductase" evidence="1">
    <location>
        <begin position="16"/>
        <end position="316"/>
    </location>
</feature>
<dbReference type="GO" id="GO:0016491">
    <property type="term" value="F:oxidoreductase activity"/>
    <property type="evidence" value="ECO:0007669"/>
    <property type="project" value="InterPro"/>
</dbReference>
<organism evidence="2 3">
    <name type="scientific">Actinacidiphila oryziradicis</name>
    <dbReference type="NCBI Taxonomy" id="2571141"/>
    <lineage>
        <taxon>Bacteria</taxon>
        <taxon>Bacillati</taxon>
        <taxon>Actinomycetota</taxon>
        <taxon>Actinomycetes</taxon>
        <taxon>Kitasatosporales</taxon>
        <taxon>Streptomycetaceae</taxon>
        <taxon>Actinacidiphila</taxon>
    </lineage>
</organism>
<evidence type="ECO:0000313" key="3">
    <source>
        <dbReference type="Proteomes" id="UP000305778"/>
    </source>
</evidence>
<reference evidence="2 3" key="1">
    <citation type="submission" date="2019-04" db="EMBL/GenBank/DDBJ databases">
        <title>Streptomyces oryziradicis sp. nov., a novel actinomycete isolated from rhizosphere soil of rice (Oryza sativa L.).</title>
        <authorList>
            <person name="Li C."/>
        </authorList>
    </citation>
    <scope>NUCLEOTIDE SEQUENCE [LARGE SCALE GENOMIC DNA]</scope>
    <source>
        <strain evidence="2 3">NEAU-C40</strain>
    </source>
</reference>
<sequence>MRTRRLGRTEVAVTEVGFGSAPIGNLYTPTDDTTAAAAVHAAWDAGVRYFDTAPHYGLGLAEQRLGAALAAYPRAQYVVSTKVGRLLVPNPAPTGSDLPTGMFAVPDTLTRRLDYSRDGVRRSLEASLRRLGLDRIDVVLVHDPDDFVDQTISEAIPALVELREQGVIGAVGVGMNQWQAPLRMVRETDLDAVMLAGRWTLVDRSGESLMAECERLGVSVIAAAPYNSGLLANDWPGDDSYFDYGPAPADVLARARALARVAERNGNTLPQLAMQFPLRHAATASVVAGVRSPEQAASSAARLTAPVVADVWSDIENRTSADA</sequence>
<dbReference type="CDD" id="cd19152">
    <property type="entry name" value="AKR_AKR15A"/>
    <property type="match status" value="1"/>
</dbReference>
<dbReference type="Gene3D" id="3.20.20.100">
    <property type="entry name" value="NADP-dependent oxidoreductase domain"/>
    <property type="match status" value="1"/>
</dbReference>
<dbReference type="InterPro" id="IPR023210">
    <property type="entry name" value="NADP_OxRdtase_dom"/>
</dbReference>
<dbReference type="RefSeq" id="WP_136726252.1">
    <property type="nucleotide sequence ID" value="NZ_SUMC01000026.1"/>
</dbReference>
<comment type="caution">
    <text evidence="2">The sequence shown here is derived from an EMBL/GenBank/DDBJ whole genome shotgun (WGS) entry which is preliminary data.</text>
</comment>
<name>A0A4U0SGZ5_9ACTN</name>